<comment type="caution">
    <text evidence="1">The sequence shown here is derived from an EMBL/GenBank/DDBJ whole genome shotgun (WGS) entry which is preliminary data.</text>
</comment>
<evidence type="ECO:0000313" key="1">
    <source>
        <dbReference type="EMBL" id="MPM03966.1"/>
    </source>
</evidence>
<protein>
    <submittedName>
        <fullName evidence="1">Uncharacterized protein</fullName>
    </submittedName>
</protein>
<reference evidence="1" key="1">
    <citation type="submission" date="2019-08" db="EMBL/GenBank/DDBJ databases">
        <authorList>
            <person name="Kucharzyk K."/>
            <person name="Murdoch R.W."/>
            <person name="Higgins S."/>
            <person name="Loffler F."/>
        </authorList>
    </citation>
    <scope>NUCLEOTIDE SEQUENCE</scope>
</reference>
<organism evidence="1">
    <name type="scientific">bioreactor metagenome</name>
    <dbReference type="NCBI Taxonomy" id="1076179"/>
    <lineage>
        <taxon>unclassified sequences</taxon>
        <taxon>metagenomes</taxon>
        <taxon>ecological metagenomes</taxon>
    </lineage>
</organism>
<proteinExistence type="predicted"/>
<accession>A0A644WJB2</accession>
<sequence length="193" mass="21879">MYGFRKDGEWHFIEKKSKVLTTPMGQPVKTRNMALADRLVADLEKYGESPSDPVSIVAFHYAMLDFFSTVPRQELESNVAIGLDPENDWTFDCPAAPELKMKWMANFAKHYSNTEPGKKWLSTLSTMQLCAVCVIGRALESVNIPFIVATTLPPDQIAGFAKTIHAFYPYVGTKEIQQYLENFILYFHLEGES</sequence>
<dbReference type="EMBL" id="VSSQ01000997">
    <property type="protein sequence ID" value="MPM03966.1"/>
    <property type="molecule type" value="Genomic_DNA"/>
</dbReference>
<name>A0A644WJB2_9ZZZZ</name>
<gene>
    <name evidence="1" type="ORF">SDC9_50233</name>
</gene>
<dbReference type="AlphaFoldDB" id="A0A644WJB2"/>